<feature type="region of interest" description="Disordered" evidence="1">
    <location>
        <begin position="1"/>
        <end position="36"/>
    </location>
</feature>
<reference evidence="2 3" key="1">
    <citation type="journal article" date="2021" name="Commun. Biol.">
        <title>The genome of Shorea leprosula (Dipterocarpaceae) highlights the ecological relevance of drought in aseasonal tropical rainforests.</title>
        <authorList>
            <person name="Ng K.K.S."/>
            <person name="Kobayashi M.J."/>
            <person name="Fawcett J.A."/>
            <person name="Hatakeyama M."/>
            <person name="Paape T."/>
            <person name="Ng C.H."/>
            <person name="Ang C.C."/>
            <person name="Tnah L.H."/>
            <person name="Lee C.T."/>
            <person name="Nishiyama T."/>
            <person name="Sese J."/>
            <person name="O'Brien M.J."/>
            <person name="Copetti D."/>
            <person name="Mohd Noor M.I."/>
            <person name="Ong R.C."/>
            <person name="Putra M."/>
            <person name="Sireger I.Z."/>
            <person name="Indrioko S."/>
            <person name="Kosugi Y."/>
            <person name="Izuno A."/>
            <person name="Isagi Y."/>
            <person name="Lee S.L."/>
            <person name="Shimizu K.K."/>
        </authorList>
    </citation>
    <scope>NUCLEOTIDE SEQUENCE [LARGE SCALE GENOMIC DNA]</scope>
    <source>
        <strain evidence="2">214</strain>
    </source>
</reference>
<keyword evidence="3" id="KW-1185">Reference proteome</keyword>
<evidence type="ECO:0000313" key="2">
    <source>
        <dbReference type="EMBL" id="GKV43264.1"/>
    </source>
</evidence>
<accession>A0AAV5M0G8</accession>
<evidence type="ECO:0000256" key="1">
    <source>
        <dbReference type="SAM" id="MobiDB-lite"/>
    </source>
</evidence>
<feature type="compositionally biased region" description="Polar residues" evidence="1">
    <location>
        <begin position="1"/>
        <end position="13"/>
    </location>
</feature>
<dbReference type="EMBL" id="BPVZ01000167">
    <property type="protein sequence ID" value="GKV43264.1"/>
    <property type="molecule type" value="Genomic_DNA"/>
</dbReference>
<organism evidence="2 3">
    <name type="scientific">Rubroshorea leprosula</name>
    <dbReference type="NCBI Taxonomy" id="152421"/>
    <lineage>
        <taxon>Eukaryota</taxon>
        <taxon>Viridiplantae</taxon>
        <taxon>Streptophyta</taxon>
        <taxon>Embryophyta</taxon>
        <taxon>Tracheophyta</taxon>
        <taxon>Spermatophyta</taxon>
        <taxon>Magnoliopsida</taxon>
        <taxon>eudicotyledons</taxon>
        <taxon>Gunneridae</taxon>
        <taxon>Pentapetalae</taxon>
        <taxon>rosids</taxon>
        <taxon>malvids</taxon>
        <taxon>Malvales</taxon>
        <taxon>Dipterocarpaceae</taxon>
        <taxon>Rubroshorea</taxon>
    </lineage>
</organism>
<proteinExistence type="predicted"/>
<sequence>MIATLTLTSENQGSEGGQWKGCEIKPKRTRLSGLND</sequence>
<protein>
    <submittedName>
        <fullName evidence="2">Uncharacterized protein</fullName>
    </submittedName>
</protein>
<comment type="caution">
    <text evidence="2">The sequence shown here is derived from an EMBL/GenBank/DDBJ whole genome shotgun (WGS) entry which is preliminary data.</text>
</comment>
<dbReference type="AlphaFoldDB" id="A0AAV5M0G8"/>
<evidence type="ECO:0000313" key="3">
    <source>
        <dbReference type="Proteomes" id="UP001054252"/>
    </source>
</evidence>
<dbReference type="Proteomes" id="UP001054252">
    <property type="component" value="Unassembled WGS sequence"/>
</dbReference>
<gene>
    <name evidence="2" type="ORF">SLEP1_g50578</name>
</gene>
<name>A0AAV5M0G8_9ROSI</name>